<evidence type="ECO:0000256" key="4">
    <source>
        <dbReference type="SAM" id="MobiDB-lite"/>
    </source>
</evidence>
<feature type="compositionally biased region" description="Basic and acidic residues" evidence="4">
    <location>
        <begin position="886"/>
        <end position="907"/>
    </location>
</feature>
<name>A0A1E3PFH4_9ASCO</name>
<dbReference type="STRING" id="857566.A0A1E3PFH4"/>
<feature type="repeat" description="ANK" evidence="3">
    <location>
        <begin position="709"/>
        <end position="736"/>
    </location>
</feature>
<feature type="non-terminal residue" evidence="5">
    <location>
        <position position="957"/>
    </location>
</feature>
<reference evidence="5 6" key="1">
    <citation type="journal article" date="2016" name="Proc. Natl. Acad. Sci. U.S.A.">
        <title>Comparative genomics of biotechnologically important yeasts.</title>
        <authorList>
            <person name="Riley R."/>
            <person name="Haridas S."/>
            <person name="Wolfe K.H."/>
            <person name="Lopes M.R."/>
            <person name="Hittinger C.T."/>
            <person name="Goeker M."/>
            <person name="Salamov A.A."/>
            <person name="Wisecaver J.H."/>
            <person name="Long T.M."/>
            <person name="Calvey C.H."/>
            <person name="Aerts A.L."/>
            <person name="Barry K.W."/>
            <person name="Choi C."/>
            <person name="Clum A."/>
            <person name="Coughlan A.Y."/>
            <person name="Deshpande S."/>
            <person name="Douglass A.P."/>
            <person name="Hanson S.J."/>
            <person name="Klenk H.-P."/>
            <person name="LaButti K.M."/>
            <person name="Lapidus A."/>
            <person name="Lindquist E.A."/>
            <person name="Lipzen A.M."/>
            <person name="Meier-Kolthoff J.P."/>
            <person name="Ohm R.A."/>
            <person name="Otillar R.P."/>
            <person name="Pangilinan J.L."/>
            <person name="Peng Y."/>
            <person name="Rokas A."/>
            <person name="Rosa C.A."/>
            <person name="Scheuner C."/>
            <person name="Sibirny A.A."/>
            <person name="Slot J.C."/>
            <person name="Stielow J.B."/>
            <person name="Sun H."/>
            <person name="Kurtzman C.P."/>
            <person name="Blackwell M."/>
            <person name="Grigoriev I.V."/>
            <person name="Jeffries T.W."/>
        </authorList>
    </citation>
    <scope>NUCLEOTIDE SEQUENCE [LARGE SCALE GENOMIC DNA]</scope>
    <source>
        <strain evidence="5 6">DSM 6958</strain>
    </source>
</reference>
<dbReference type="PROSITE" id="PS50088">
    <property type="entry name" value="ANK_REPEAT"/>
    <property type="match status" value="5"/>
</dbReference>
<feature type="region of interest" description="Disordered" evidence="4">
    <location>
        <begin position="1"/>
        <end position="57"/>
    </location>
</feature>
<dbReference type="PANTHER" id="PTHR24171:SF8">
    <property type="entry name" value="BRCA1-ASSOCIATED RING DOMAIN PROTEIN 1"/>
    <property type="match status" value="1"/>
</dbReference>
<dbReference type="PRINTS" id="PR01415">
    <property type="entry name" value="ANKYRIN"/>
</dbReference>
<feature type="repeat" description="ANK" evidence="3">
    <location>
        <begin position="737"/>
        <end position="769"/>
    </location>
</feature>
<proteinExistence type="predicted"/>
<dbReference type="AlphaFoldDB" id="A0A1E3PFH4"/>
<feature type="region of interest" description="Disordered" evidence="4">
    <location>
        <begin position="937"/>
        <end position="957"/>
    </location>
</feature>
<feature type="compositionally biased region" description="Polar residues" evidence="4">
    <location>
        <begin position="459"/>
        <end position="470"/>
    </location>
</feature>
<accession>A0A1E3PFH4</accession>
<feature type="repeat" description="ANK" evidence="3">
    <location>
        <begin position="521"/>
        <end position="553"/>
    </location>
</feature>
<dbReference type="SMART" id="SM00248">
    <property type="entry name" value="ANK"/>
    <property type="match status" value="5"/>
</dbReference>
<feature type="compositionally biased region" description="Basic and acidic residues" evidence="4">
    <location>
        <begin position="170"/>
        <end position="207"/>
    </location>
</feature>
<dbReference type="SUPFAM" id="SSF48403">
    <property type="entry name" value="Ankyrin repeat"/>
    <property type="match status" value="2"/>
</dbReference>
<dbReference type="Pfam" id="PF12796">
    <property type="entry name" value="Ank_2"/>
    <property type="match status" value="2"/>
</dbReference>
<feature type="repeat" description="ANK" evidence="3">
    <location>
        <begin position="488"/>
        <end position="520"/>
    </location>
</feature>
<protein>
    <submittedName>
        <fullName evidence="5">Ankyrin</fullName>
    </submittedName>
</protein>
<evidence type="ECO:0000256" key="3">
    <source>
        <dbReference type="PROSITE-ProRule" id="PRU00023"/>
    </source>
</evidence>
<feature type="repeat" description="ANK" evidence="3">
    <location>
        <begin position="556"/>
        <end position="588"/>
    </location>
</feature>
<evidence type="ECO:0000256" key="1">
    <source>
        <dbReference type="ARBA" id="ARBA00022737"/>
    </source>
</evidence>
<evidence type="ECO:0000313" key="5">
    <source>
        <dbReference type="EMBL" id="ODQ64163.1"/>
    </source>
</evidence>
<feature type="compositionally biased region" description="Basic and acidic residues" evidence="4">
    <location>
        <begin position="440"/>
        <end position="453"/>
    </location>
</feature>
<feature type="region of interest" description="Disordered" evidence="4">
    <location>
        <begin position="629"/>
        <end position="658"/>
    </location>
</feature>
<evidence type="ECO:0000313" key="6">
    <source>
        <dbReference type="Proteomes" id="UP000095009"/>
    </source>
</evidence>
<dbReference type="InterPro" id="IPR036770">
    <property type="entry name" value="Ankyrin_rpt-contain_sf"/>
</dbReference>
<dbReference type="Proteomes" id="UP000095009">
    <property type="component" value="Unassembled WGS sequence"/>
</dbReference>
<organism evidence="5 6">
    <name type="scientific">Nadsonia fulvescens var. elongata DSM 6958</name>
    <dbReference type="NCBI Taxonomy" id="857566"/>
    <lineage>
        <taxon>Eukaryota</taxon>
        <taxon>Fungi</taxon>
        <taxon>Dikarya</taxon>
        <taxon>Ascomycota</taxon>
        <taxon>Saccharomycotina</taxon>
        <taxon>Dipodascomycetes</taxon>
        <taxon>Dipodascales</taxon>
        <taxon>Dipodascales incertae sedis</taxon>
        <taxon>Nadsonia</taxon>
    </lineage>
</organism>
<keyword evidence="1" id="KW-0677">Repeat</keyword>
<dbReference type="PANTHER" id="PTHR24171">
    <property type="entry name" value="ANKYRIN REPEAT DOMAIN-CONTAINING PROTEIN 39-RELATED"/>
    <property type="match status" value="1"/>
</dbReference>
<dbReference type="GO" id="GO:0004842">
    <property type="term" value="F:ubiquitin-protein transferase activity"/>
    <property type="evidence" value="ECO:0007669"/>
    <property type="project" value="TreeGrafter"/>
</dbReference>
<feature type="compositionally biased region" description="Basic residues" evidence="4">
    <location>
        <begin position="258"/>
        <end position="269"/>
    </location>
</feature>
<feature type="region of interest" description="Disordered" evidence="4">
    <location>
        <begin position="116"/>
        <end position="214"/>
    </location>
</feature>
<dbReference type="OrthoDB" id="194358at2759"/>
<dbReference type="PROSITE" id="PS50297">
    <property type="entry name" value="ANK_REP_REGION"/>
    <property type="match status" value="3"/>
</dbReference>
<feature type="compositionally biased region" description="Basic and acidic residues" evidence="4">
    <location>
        <begin position="371"/>
        <end position="411"/>
    </location>
</feature>
<keyword evidence="6" id="KW-1185">Reference proteome</keyword>
<dbReference type="InterPro" id="IPR002110">
    <property type="entry name" value="Ankyrin_rpt"/>
</dbReference>
<dbReference type="EMBL" id="KV454412">
    <property type="protein sequence ID" value="ODQ64163.1"/>
    <property type="molecule type" value="Genomic_DNA"/>
</dbReference>
<keyword evidence="2 3" id="KW-0040">ANK repeat</keyword>
<evidence type="ECO:0000256" key="2">
    <source>
        <dbReference type="ARBA" id="ARBA00023043"/>
    </source>
</evidence>
<dbReference type="Gene3D" id="1.25.40.20">
    <property type="entry name" value="Ankyrin repeat-containing domain"/>
    <property type="match status" value="2"/>
</dbReference>
<gene>
    <name evidence="5" type="ORF">NADFUDRAFT_83736</name>
</gene>
<feature type="compositionally biased region" description="Acidic residues" evidence="4">
    <location>
        <begin position="327"/>
        <end position="370"/>
    </location>
</feature>
<feature type="region of interest" description="Disordered" evidence="4">
    <location>
        <begin position="227"/>
        <end position="491"/>
    </location>
</feature>
<sequence>MSDKPRNLAFNSLPAISSSSSKSLKYDSRSSPPPRITHSPPRLKKVKSESLISSPVSQGKFSKFLNKSRKSSILALNTRSATATASTLPSPQFNSTNQLLFNPNKLKVHESFTNIQDEDFEQSSSKSRVKPRILNSTDKSSVLKDKTRHRIKKTTSDALKIHKLTSQNPKENKEKSKALDIFQDYKPKEPIGMENRHSSKKTNDTRAELVPTLPTSASASSLLKIFSSDNEDINSDRATDALIDSSEVETDIAESPKARYKSIKRQQKKKFCDNNENSQDSQEEEEKPRYNKTGHIHNLDYSSDLSPAPSSPTMNALYGEVPLIDDIGAEYDGEGEEEEDDKEKEENIEEEGKENKGEDEDEDEDEEINDEDKKNAHDKEPEKDEIKIKNEKEGMVEEIMEKDVEDIKLDIDNEDEESDEIFTNRSQYGQDNRSRQSQRQSEEKSQPREDSVPRRAIQGSATPNSNSRSVSPGIAISRRPNRKDRDANGRTKLMKMCDKGKFDEVEELLNLGASVNERDYAGSTALHEAALKGHRRIVRLLLDHNAIIDIRSGPDVLDTPLIDAASNDHLSTVKLLLSRGANPRVINARGQSAIDCVSDDMPNAREIRQLLKEASGKFRHYKETTDISSVPAGTFPDPARHGLNNHGTASSAKPRRSGARAQAMRNDLLWMDYASKGGREVLYDHASEGDIEYIGIALEGGYKPDAECLTLAAKHGHTDVVGLLLAFGAKPNALNEEGETALQQTIGRGHLKTVNLLLQSGADPYKADRCGKTCFDIVGSDDEEMDLLRSFSPKPDLANASTSTIMAKSASTSIPTQKTSSAVEIQKKYCYSDDFSDRKVKKRRLIQHSEFNDRNIDEEKSLKKNVEEDKLIKFKTGDSKAKYDDKASKRLAEDHKPDKETIDEEKFSPSPASLLTASIVSVSPVVTDNSVLYASTSSTNMTPACSSGLPLRGNPAT</sequence>
<feature type="region of interest" description="Disordered" evidence="4">
    <location>
        <begin position="886"/>
        <end position="908"/>
    </location>
</feature>
<dbReference type="GO" id="GO:0085020">
    <property type="term" value="P:protein K6-linked ubiquitination"/>
    <property type="evidence" value="ECO:0007669"/>
    <property type="project" value="TreeGrafter"/>
</dbReference>